<keyword evidence="3" id="KW-1185">Reference proteome</keyword>
<dbReference type="InterPro" id="IPR011257">
    <property type="entry name" value="DNA_glycosylase"/>
</dbReference>
<protein>
    <submittedName>
        <fullName evidence="2">DNA-3-methyladenine glycosylase I</fullName>
    </submittedName>
</protein>
<dbReference type="Pfam" id="PF03352">
    <property type="entry name" value="Adenine_glyco"/>
    <property type="match status" value="1"/>
</dbReference>
<organism evidence="2 3">
    <name type="scientific">Parasphingorhabdus marina DSM 22363</name>
    <dbReference type="NCBI Taxonomy" id="1123272"/>
    <lineage>
        <taxon>Bacteria</taxon>
        <taxon>Pseudomonadati</taxon>
        <taxon>Pseudomonadota</taxon>
        <taxon>Alphaproteobacteria</taxon>
        <taxon>Sphingomonadales</taxon>
        <taxon>Sphingomonadaceae</taxon>
        <taxon>Parasphingorhabdus</taxon>
    </lineage>
</organism>
<accession>A0A1N6CLZ3</accession>
<feature type="binding site" evidence="1">
    <location>
        <position position="181"/>
    </location>
    <ligand>
        <name>Zn(2+)</name>
        <dbReference type="ChEBI" id="CHEBI:29105"/>
    </ligand>
</feature>
<dbReference type="Gene3D" id="1.10.340.30">
    <property type="entry name" value="Hypothetical protein, domain 2"/>
    <property type="match status" value="1"/>
</dbReference>
<name>A0A1N6CLZ3_9SPHN</name>
<gene>
    <name evidence="2" type="ORF">SAMN02745824_0126</name>
</gene>
<dbReference type="InterPro" id="IPR052891">
    <property type="entry name" value="DNA-3mA_glycosylase"/>
</dbReference>
<keyword evidence="1" id="KW-0862">Zinc</keyword>
<dbReference type="PANTHER" id="PTHR30037:SF4">
    <property type="entry name" value="DNA-3-METHYLADENINE GLYCOSYLASE I"/>
    <property type="match status" value="1"/>
</dbReference>
<dbReference type="PANTHER" id="PTHR30037">
    <property type="entry name" value="DNA-3-METHYLADENINE GLYCOSYLASE 1"/>
    <property type="match status" value="1"/>
</dbReference>
<proteinExistence type="predicted"/>
<dbReference type="GO" id="GO:0008725">
    <property type="term" value="F:DNA-3-methyladenine glycosylase activity"/>
    <property type="evidence" value="ECO:0007669"/>
    <property type="project" value="InterPro"/>
</dbReference>
<reference evidence="3" key="1">
    <citation type="submission" date="2016-11" db="EMBL/GenBank/DDBJ databases">
        <authorList>
            <person name="Varghese N."/>
            <person name="Submissions S."/>
        </authorList>
    </citation>
    <scope>NUCLEOTIDE SEQUENCE [LARGE SCALE GENOMIC DNA]</scope>
    <source>
        <strain evidence="3">DSM 22363</strain>
    </source>
</reference>
<dbReference type="SUPFAM" id="SSF48150">
    <property type="entry name" value="DNA-glycosylase"/>
    <property type="match status" value="1"/>
</dbReference>
<dbReference type="GO" id="GO:0046872">
    <property type="term" value="F:metal ion binding"/>
    <property type="evidence" value="ECO:0007669"/>
    <property type="project" value="UniProtKB-KW"/>
</dbReference>
<dbReference type="GO" id="GO:0006284">
    <property type="term" value="P:base-excision repair"/>
    <property type="evidence" value="ECO:0007669"/>
    <property type="project" value="InterPro"/>
</dbReference>
<dbReference type="Proteomes" id="UP000185192">
    <property type="component" value="Unassembled WGS sequence"/>
</dbReference>
<sequence>MGSDGKARCFGGQAGKEFYGDYHDNEWGVPVHDDQLLFEDLILEGAQAGLSWETVLRKRDGYRRAFHGFNIERCAEMSDTELEALREDEGIIRNRLKIYSVRKNARIFLDMQEEFGSFDSWLWEHLNGPPPINRPASFSDMATTSPVSDTISRSLKKRGMSFVGSTIIYAYMQAIGMTDDHLKGCWKA</sequence>
<keyword evidence="1" id="KW-0479">Metal-binding</keyword>
<dbReference type="STRING" id="1123272.SAMN02745824_0126"/>
<evidence type="ECO:0000256" key="1">
    <source>
        <dbReference type="PIRSR" id="PIRSR605019-1"/>
    </source>
</evidence>
<feature type="binding site" evidence="1">
    <location>
        <position position="23"/>
    </location>
    <ligand>
        <name>Zn(2+)</name>
        <dbReference type="ChEBI" id="CHEBI:29105"/>
    </ligand>
</feature>
<dbReference type="AlphaFoldDB" id="A0A1N6CLZ3"/>
<dbReference type="EMBL" id="FSQW01000001">
    <property type="protein sequence ID" value="SIN59598.1"/>
    <property type="molecule type" value="Genomic_DNA"/>
</dbReference>
<evidence type="ECO:0000313" key="2">
    <source>
        <dbReference type="EMBL" id="SIN59598.1"/>
    </source>
</evidence>
<feature type="binding site" evidence="1">
    <location>
        <position position="185"/>
    </location>
    <ligand>
        <name>Zn(2+)</name>
        <dbReference type="ChEBI" id="CHEBI:29105"/>
    </ligand>
</feature>
<dbReference type="InterPro" id="IPR005019">
    <property type="entry name" value="Adenine_glyco"/>
</dbReference>
<evidence type="ECO:0000313" key="3">
    <source>
        <dbReference type="Proteomes" id="UP000185192"/>
    </source>
</evidence>